<evidence type="ECO:0000256" key="6">
    <source>
        <dbReference type="ARBA" id="ARBA00022840"/>
    </source>
</evidence>
<organism evidence="9">
    <name type="scientific">Sesamum latifolium</name>
    <dbReference type="NCBI Taxonomy" id="2727402"/>
    <lineage>
        <taxon>Eukaryota</taxon>
        <taxon>Viridiplantae</taxon>
        <taxon>Streptophyta</taxon>
        <taxon>Embryophyta</taxon>
        <taxon>Tracheophyta</taxon>
        <taxon>Spermatophyta</taxon>
        <taxon>Magnoliopsida</taxon>
        <taxon>eudicotyledons</taxon>
        <taxon>Gunneridae</taxon>
        <taxon>Pentapetalae</taxon>
        <taxon>asterids</taxon>
        <taxon>lamiids</taxon>
        <taxon>Lamiales</taxon>
        <taxon>Pedaliaceae</taxon>
        <taxon>Sesamum</taxon>
    </lineage>
</organism>
<keyword evidence="5" id="KW-0611">Plant defense</keyword>
<dbReference type="EMBL" id="JACGWN010000012">
    <property type="protein sequence ID" value="KAL0417127.1"/>
    <property type="molecule type" value="Genomic_DNA"/>
</dbReference>
<feature type="domain" description="NB-ARC" evidence="8">
    <location>
        <begin position="167"/>
        <end position="255"/>
    </location>
</feature>
<keyword evidence="6" id="KW-0067">ATP-binding</keyword>
<dbReference type="InterPro" id="IPR002182">
    <property type="entry name" value="NB-ARC"/>
</dbReference>
<evidence type="ECO:0000256" key="1">
    <source>
        <dbReference type="ARBA" id="ARBA00008894"/>
    </source>
</evidence>
<dbReference type="CDD" id="cd14798">
    <property type="entry name" value="RX-CC_like"/>
    <property type="match status" value="1"/>
</dbReference>
<comment type="similarity">
    <text evidence="1">Belongs to the disease resistance NB-LRR family.</text>
</comment>
<dbReference type="Gene3D" id="1.20.5.4130">
    <property type="match status" value="1"/>
</dbReference>
<keyword evidence="2" id="KW-0433">Leucine-rich repeat</keyword>
<evidence type="ECO:0000256" key="2">
    <source>
        <dbReference type="ARBA" id="ARBA00022614"/>
    </source>
</evidence>
<dbReference type="InterPro" id="IPR038005">
    <property type="entry name" value="RX-like_CC"/>
</dbReference>
<accession>A0AAW2UKB6</accession>
<dbReference type="GO" id="GO:0006952">
    <property type="term" value="P:defense response"/>
    <property type="evidence" value="ECO:0007669"/>
    <property type="project" value="UniProtKB-KW"/>
</dbReference>
<reference evidence="9" key="2">
    <citation type="journal article" date="2024" name="Plant">
        <title>Genomic evolution and insights into agronomic trait innovations of Sesamum species.</title>
        <authorList>
            <person name="Miao H."/>
            <person name="Wang L."/>
            <person name="Qu L."/>
            <person name="Liu H."/>
            <person name="Sun Y."/>
            <person name="Le M."/>
            <person name="Wang Q."/>
            <person name="Wei S."/>
            <person name="Zheng Y."/>
            <person name="Lin W."/>
            <person name="Duan Y."/>
            <person name="Cao H."/>
            <person name="Xiong S."/>
            <person name="Wang X."/>
            <person name="Wei L."/>
            <person name="Li C."/>
            <person name="Ma Q."/>
            <person name="Ju M."/>
            <person name="Zhao R."/>
            <person name="Li G."/>
            <person name="Mu C."/>
            <person name="Tian Q."/>
            <person name="Mei H."/>
            <person name="Zhang T."/>
            <person name="Gao T."/>
            <person name="Zhang H."/>
        </authorList>
    </citation>
    <scope>NUCLEOTIDE SEQUENCE</scope>
    <source>
        <strain evidence="9">KEN1</strain>
    </source>
</reference>
<evidence type="ECO:0000256" key="3">
    <source>
        <dbReference type="ARBA" id="ARBA00022737"/>
    </source>
</evidence>
<dbReference type="Pfam" id="PF00931">
    <property type="entry name" value="NB-ARC"/>
    <property type="match status" value="1"/>
</dbReference>
<dbReference type="AlphaFoldDB" id="A0AAW2UKB6"/>
<comment type="caution">
    <text evidence="9">The sequence shown here is derived from an EMBL/GenBank/DDBJ whole genome shotgun (WGS) entry which is preliminary data.</text>
</comment>
<dbReference type="GO" id="GO:0043531">
    <property type="term" value="F:ADP binding"/>
    <property type="evidence" value="ECO:0007669"/>
    <property type="project" value="InterPro"/>
</dbReference>
<dbReference type="PANTHER" id="PTHR19338:SF60">
    <property type="entry name" value="NB-ARC DOMAIN-CONTAINING PROTEIN"/>
    <property type="match status" value="1"/>
</dbReference>
<feature type="region of interest" description="Disordered" evidence="7">
    <location>
        <begin position="136"/>
        <end position="156"/>
    </location>
</feature>
<reference evidence="9" key="1">
    <citation type="submission" date="2020-06" db="EMBL/GenBank/DDBJ databases">
        <authorList>
            <person name="Li T."/>
            <person name="Hu X."/>
            <person name="Zhang T."/>
            <person name="Song X."/>
            <person name="Zhang H."/>
            <person name="Dai N."/>
            <person name="Sheng W."/>
            <person name="Hou X."/>
            <person name="Wei L."/>
        </authorList>
    </citation>
    <scope>NUCLEOTIDE SEQUENCE</scope>
    <source>
        <strain evidence="9">KEN1</strain>
        <tissue evidence="9">Leaf</tissue>
    </source>
</reference>
<dbReference type="SUPFAM" id="SSF52540">
    <property type="entry name" value="P-loop containing nucleoside triphosphate hydrolases"/>
    <property type="match status" value="1"/>
</dbReference>
<dbReference type="PANTHER" id="PTHR19338">
    <property type="entry name" value="TRANSLOCASE OF INNER MITOCHONDRIAL MEMBRANE 13 HOMOLOG"/>
    <property type="match status" value="1"/>
</dbReference>
<evidence type="ECO:0000259" key="8">
    <source>
        <dbReference type="Pfam" id="PF00931"/>
    </source>
</evidence>
<evidence type="ECO:0000313" key="9">
    <source>
        <dbReference type="EMBL" id="KAL0417127.1"/>
    </source>
</evidence>
<sequence>MAVSAYAALLSLADVLNNVQHPARRHRLHLDVDRIQSLQEKVEFLQDFLEVHSQRKSHELEDLAGQITVVANDVEDIIDLHVVDQLREGSQHESHHLQTTLSSFCEGIDKVITKIDSINKELMMIKEDWSSDIQEQKSIPSLPASSSTGLPSTGKDSTMVGFDERLLHIIDELTKDKPNLHIVPIVGMGGIDKTTLAQNAFNHTNIVNHFDLRIWFTISQKYSVQEILLGLLDDGKTQENSETLAKLGERLQKVIWSKVFDCHG</sequence>
<keyword evidence="3" id="KW-0677">Repeat</keyword>
<proteinExistence type="inferred from homology"/>
<dbReference type="Gene3D" id="3.40.50.300">
    <property type="entry name" value="P-loop containing nucleotide triphosphate hydrolases"/>
    <property type="match status" value="1"/>
</dbReference>
<evidence type="ECO:0000256" key="5">
    <source>
        <dbReference type="ARBA" id="ARBA00022821"/>
    </source>
</evidence>
<dbReference type="GO" id="GO:0005524">
    <property type="term" value="F:ATP binding"/>
    <property type="evidence" value="ECO:0007669"/>
    <property type="project" value="UniProtKB-KW"/>
</dbReference>
<dbReference type="InterPro" id="IPR027417">
    <property type="entry name" value="P-loop_NTPase"/>
</dbReference>
<name>A0AAW2UKB6_9LAMI</name>
<evidence type="ECO:0000256" key="4">
    <source>
        <dbReference type="ARBA" id="ARBA00022741"/>
    </source>
</evidence>
<keyword evidence="4" id="KW-0547">Nucleotide-binding</keyword>
<gene>
    <name evidence="9" type="ORF">Slati_3544600</name>
</gene>
<evidence type="ECO:0000256" key="7">
    <source>
        <dbReference type="SAM" id="MobiDB-lite"/>
    </source>
</evidence>
<protein>
    <submittedName>
        <fullName evidence="9">Disease resistance protein RGA2</fullName>
    </submittedName>
</protein>